<feature type="chain" id="PRO_5021405834" evidence="2">
    <location>
        <begin position="28"/>
        <end position="90"/>
    </location>
</feature>
<evidence type="ECO:0000256" key="1">
    <source>
        <dbReference type="SAM" id="MobiDB-lite"/>
    </source>
</evidence>
<feature type="signal peptide" evidence="2">
    <location>
        <begin position="1"/>
        <end position="27"/>
    </location>
</feature>
<gene>
    <name evidence="3" type="ORF">EYF80_001324</name>
</gene>
<keyword evidence="2" id="KW-0732">Signal</keyword>
<evidence type="ECO:0000313" key="3">
    <source>
        <dbReference type="EMBL" id="TNN88541.1"/>
    </source>
</evidence>
<comment type="caution">
    <text evidence="3">The sequence shown here is derived from an EMBL/GenBank/DDBJ whole genome shotgun (WGS) entry which is preliminary data.</text>
</comment>
<proteinExistence type="predicted"/>
<sequence>MKTPMRHGIAVLLVLLLCASLFLVYNGSFNGASRDANDTHVRQHEQLRRPTEASVRVAKPQPPVLQGYSGIIDHKETCSEVNPDVTAGVY</sequence>
<dbReference type="OrthoDB" id="8932452at2759"/>
<accession>A0A4Z2JET9</accession>
<name>A0A4Z2JET9_9TELE</name>
<protein>
    <submittedName>
        <fullName evidence="3">Uncharacterized protein</fullName>
    </submittedName>
</protein>
<evidence type="ECO:0000256" key="2">
    <source>
        <dbReference type="SAM" id="SignalP"/>
    </source>
</evidence>
<dbReference type="Proteomes" id="UP000314294">
    <property type="component" value="Unassembled WGS sequence"/>
</dbReference>
<feature type="compositionally biased region" description="Basic and acidic residues" evidence="1">
    <location>
        <begin position="35"/>
        <end position="51"/>
    </location>
</feature>
<feature type="region of interest" description="Disordered" evidence="1">
    <location>
        <begin position="31"/>
        <end position="59"/>
    </location>
</feature>
<dbReference type="EMBL" id="SRLO01000005">
    <property type="protein sequence ID" value="TNN88541.1"/>
    <property type="molecule type" value="Genomic_DNA"/>
</dbReference>
<dbReference type="AlphaFoldDB" id="A0A4Z2JET9"/>
<reference evidence="3 4" key="1">
    <citation type="submission" date="2019-03" db="EMBL/GenBank/DDBJ databases">
        <title>First draft genome of Liparis tanakae, snailfish: a comprehensive survey of snailfish specific genes.</title>
        <authorList>
            <person name="Kim W."/>
            <person name="Song I."/>
            <person name="Jeong J.-H."/>
            <person name="Kim D."/>
            <person name="Kim S."/>
            <person name="Ryu S."/>
            <person name="Song J.Y."/>
            <person name="Lee S.K."/>
        </authorList>
    </citation>
    <scope>NUCLEOTIDE SEQUENCE [LARGE SCALE GENOMIC DNA]</scope>
    <source>
        <tissue evidence="3">Muscle</tissue>
    </source>
</reference>
<keyword evidence="4" id="KW-1185">Reference proteome</keyword>
<evidence type="ECO:0000313" key="4">
    <source>
        <dbReference type="Proteomes" id="UP000314294"/>
    </source>
</evidence>
<organism evidence="3 4">
    <name type="scientific">Liparis tanakae</name>
    <name type="common">Tanaka's snailfish</name>
    <dbReference type="NCBI Taxonomy" id="230148"/>
    <lineage>
        <taxon>Eukaryota</taxon>
        <taxon>Metazoa</taxon>
        <taxon>Chordata</taxon>
        <taxon>Craniata</taxon>
        <taxon>Vertebrata</taxon>
        <taxon>Euteleostomi</taxon>
        <taxon>Actinopterygii</taxon>
        <taxon>Neopterygii</taxon>
        <taxon>Teleostei</taxon>
        <taxon>Neoteleostei</taxon>
        <taxon>Acanthomorphata</taxon>
        <taxon>Eupercaria</taxon>
        <taxon>Perciformes</taxon>
        <taxon>Cottioidei</taxon>
        <taxon>Cottales</taxon>
        <taxon>Liparidae</taxon>
        <taxon>Liparis</taxon>
    </lineage>
</organism>